<proteinExistence type="predicted"/>
<evidence type="ECO:0000256" key="3">
    <source>
        <dbReference type="ARBA" id="ARBA00022679"/>
    </source>
</evidence>
<dbReference type="Gene3D" id="3.40.366.10">
    <property type="entry name" value="Malonyl-Coenzyme A Acyl Carrier Protein, domain 2"/>
    <property type="match status" value="1"/>
</dbReference>
<dbReference type="RefSeq" id="WP_209647142.1">
    <property type="nucleotide sequence ID" value="NZ_JAGINW010000001.1"/>
</dbReference>
<dbReference type="InterPro" id="IPR050091">
    <property type="entry name" value="PKS_NRPS_Biosynth_Enz"/>
</dbReference>
<dbReference type="InterPro" id="IPR016035">
    <property type="entry name" value="Acyl_Trfase/lysoPLipase"/>
</dbReference>
<dbReference type="Pfam" id="PF02801">
    <property type="entry name" value="Ketoacyl-synt_C"/>
    <property type="match status" value="1"/>
</dbReference>
<dbReference type="InterPro" id="IPR006162">
    <property type="entry name" value="Ppantetheine_attach_site"/>
</dbReference>
<dbReference type="SUPFAM" id="SSF52151">
    <property type="entry name" value="FabD/lysophospholipase-like"/>
    <property type="match status" value="1"/>
</dbReference>
<dbReference type="Pfam" id="PF00109">
    <property type="entry name" value="ketoacyl-synt"/>
    <property type="match status" value="1"/>
</dbReference>
<feature type="domain" description="Carrier" evidence="4">
    <location>
        <begin position="884"/>
        <end position="959"/>
    </location>
</feature>
<dbReference type="PROSITE" id="PS52004">
    <property type="entry name" value="KS3_2"/>
    <property type="match status" value="1"/>
</dbReference>
<evidence type="ECO:0000256" key="2">
    <source>
        <dbReference type="ARBA" id="ARBA00022553"/>
    </source>
</evidence>
<feature type="domain" description="Ketosynthase family 3 (KS3)" evidence="5">
    <location>
        <begin position="12"/>
        <end position="422"/>
    </location>
</feature>
<evidence type="ECO:0000313" key="7">
    <source>
        <dbReference type="Proteomes" id="UP001519332"/>
    </source>
</evidence>
<dbReference type="InterPro" id="IPR018201">
    <property type="entry name" value="Ketoacyl_synth_AS"/>
</dbReference>
<dbReference type="InterPro" id="IPR009081">
    <property type="entry name" value="PP-bd_ACP"/>
</dbReference>
<dbReference type="Pfam" id="PF00550">
    <property type="entry name" value="PP-binding"/>
    <property type="match status" value="1"/>
</dbReference>
<keyword evidence="1" id="KW-0596">Phosphopantetheine</keyword>
<dbReference type="InterPro" id="IPR001031">
    <property type="entry name" value="Thioesterase"/>
</dbReference>
<dbReference type="InterPro" id="IPR014043">
    <property type="entry name" value="Acyl_transferase_dom"/>
</dbReference>
<dbReference type="SMART" id="SM00823">
    <property type="entry name" value="PKS_PP"/>
    <property type="match status" value="1"/>
</dbReference>
<dbReference type="GO" id="GO:0016740">
    <property type="term" value="F:transferase activity"/>
    <property type="evidence" value="ECO:0007669"/>
    <property type="project" value="UniProtKB-KW"/>
</dbReference>
<organism evidence="6 7">
    <name type="scientific">Kibdelosporangium banguiense</name>
    <dbReference type="NCBI Taxonomy" id="1365924"/>
    <lineage>
        <taxon>Bacteria</taxon>
        <taxon>Bacillati</taxon>
        <taxon>Actinomycetota</taxon>
        <taxon>Actinomycetes</taxon>
        <taxon>Pseudonocardiales</taxon>
        <taxon>Pseudonocardiaceae</taxon>
        <taxon>Kibdelosporangium</taxon>
    </lineage>
</organism>
<dbReference type="SMART" id="SM00825">
    <property type="entry name" value="PKS_KS"/>
    <property type="match status" value="1"/>
</dbReference>
<accession>A0ABS4U1L5</accession>
<evidence type="ECO:0000259" key="4">
    <source>
        <dbReference type="PROSITE" id="PS50075"/>
    </source>
</evidence>
<dbReference type="InterPro" id="IPR020802">
    <property type="entry name" value="TesA-like"/>
</dbReference>
<keyword evidence="7" id="KW-1185">Reference proteome</keyword>
<dbReference type="PANTHER" id="PTHR43775">
    <property type="entry name" value="FATTY ACID SYNTHASE"/>
    <property type="match status" value="1"/>
</dbReference>
<dbReference type="SUPFAM" id="SSF53901">
    <property type="entry name" value="Thiolase-like"/>
    <property type="match status" value="1"/>
</dbReference>
<evidence type="ECO:0000313" key="6">
    <source>
        <dbReference type="EMBL" id="MBP2330544.1"/>
    </source>
</evidence>
<dbReference type="InterPro" id="IPR036736">
    <property type="entry name" value="ACP-like_sf"/>
</dbReference>
<dbReference type="SMART" id="SM00824">
    <property type="entry name" value="PKS_TE"/>
    <property type="match status" value="1"/>
</dbReference>
<sequence length="1218" mass="129279">MTETAADHADPAASLAVIGMAGRFPGARDVNHFWANLCAGTDPITRTTVDGHVSGYGVVPDTDLFDAGFFGYSPREALMLDPQHRVFLECAWEALENAGCEPATYPGAIGVYGGCGITEHTAELRAHRHRFPDSTPWEFRNASGSDFLTSRVAYKLDLRGPAISVQTACSTSLVAVHMAGQALLAGDCDLALAGGVTIHIPQPAENEGDEGVLSADARCRSFDADANGTVAGDGAGVVVLRRLDDALANGDRVLAVIRGSTVTNDGAGKVGFFAPGVAGQADAVRAAHLIAGIDPSTIEYVEAHGTGTEVGDPIEVRALTKAFALGTDATGFCRLNSVKSSTGHTDAAAGVIGLITVVLALQHDVIPGTLHFRRPHPDLRLPEGPFVVSAEPAAWPRRQTPRRAGVNSLGLGGTNAHVVVEEAPRLEPQALDGRYHLLPVSARTPQALEAAVRGLAEHLRQPGEPLGDVAWTLQTGRRGFAERAFVVASDRAEAALALSEPATGHSTLDGRGVAFLFPGQGGQYLEMGADLYRDEPVFRSAIDASAELAAEDLGIDLHTVLYPAADAATWAQEKLGTMQVCQPVLFAVQHALAELWRSRGVVPSAVLGHSLGAYAAATTAGVLNLADSMTLVLARGRLLDELPAGSMLAVALVADELEPLLTDDLVVAAVNSPDQCVVTGPVDQVQHLRRLLEDRDVDVRPLRISAAAHSTFVDAVLPEYAKAVAGVSLQPPQIPWVSDRTGLVMTAEDACDPAYWTAHLRQTVRFSDALQTLLSAGDDALLEIGPGHTLSTLARRHPAYEPTRPIAQSLPAGGAPDRDDGAVTMLRAAGRLWTSGVTIDWSALHRGQPRKVELPTYPFQRTRFRLDEEIIADASPSVVIPGAAASTRTEKILATAFAQALGMPDVGVHDNFFDLGGDSLIAARILASVRAELGDGLTARAFFRAPTVAGLAALADVTPPQDGQEWLLRRRPRPHAASRMYCFPHSGGSPGEYLAWADCMSDIELWVAQLPGRGTRVDEPPCTSMAALVEAFVAEVELVEPFVFFGHSLGALMAYEIACALRDAGKPGPQRLYLSAYRAPHLHRPSGDLHRLEGTELVAAIEAEHGPLPPELTANQEMLDLMLPVLRADLTILAGYRARPVPPLSCAITVLGGSDDGERGELLSAWRDYTTGPFEMRVLQGDHFYFREQKHDLLRYLAERAPGAVHGPGTLGSADPVP</sequence>
<dbReference type="InterPro" id="IPR001227">
    <property type="entry name" value="Ac_transferase_dom_sf"/>
</dbReference>
<dbReference type="CDD" id="cd00833">
    <property type="entry name" value="PKS"/>
    <property type="match status" value="1"/>
</dbReference>
<keyword evidence="2" id="KW-0597">Phosphoprotein</keyword>
<evidence type="ECO:0000256" key="1">
    <source>
        <dbReference type="ARBA" id="ARBA00022450"/>
    </source>
</evidence>
<reference evidence="6 7" key="1">
    <citation type="submission" date="2021-03" db="EMBL/GenBank/DDBJ databases">
        <title>Sequencing the genomes of 1000 actinobacteria strains.</title>
        <authorList>
            <person name="Klenk H.-P."/>
        </authorList>
    </citation>
    <scope>NUCLEOTIDE SEQUENCE [LARGE SCALE GENOMIC DNA]</scope>
    <source>
        <strain evidence="6 7">DSM 46670</strain>
    </source>
</reference>
<comment type="caution">
    <text evidence="6">The sequence shown here is derived from an EMBL/GenBank/DDBJ whole genome shotgun (WGS) entry which is preliminary data.</text>
</comment>
<dbReference type="InterPro" id="IPR016039">
    <property type="entry name" value="Thiolase-like"/>
</dbReference>
<evidence type="ECO:0000259" key="5">
    <source>
        <dbReference type="PROSITE" id="PS52004"/>
    </source>
</evidence>
<dbReference type="Pfam" id="PF00975">
    <property type="entry name" value="Thioesterase"/>
    <property type="match status" value="1"/>
</dbReference>
<dbReference type="PROSITE" id="PS50075">
    <property type="entry name" value="CARRIER"/>
    <property type="match status" value="1"/>
</dbReference>
<keyword evidence="3 6" id="KW-0808">Transferase</keyword>
<dbReference type="InterPro" id="IPR020806">
    <property type="entry name" value="PKS_PP-bd"/>
</dbReference>
<dbReference type="SUPFAM" id="SSF55048">
    <property type="entry name" value="Probable ACP-binding domain of malonyl-CoA ACP transacylase"/>
    <property type="match status" value="1"/>
</dbReference>
<dbReference type="InterPro" id="IPR029058">
    <property type="entry name" value="AB_hydrolase_fold"/>
</dbReference>
<dbReference type="Gene3D" id="1.10.1200.10">
    <property type="entry name" value="ACP-like"/>
    <property type="match status" value="1"/>
</dbReference>
<dbReference type="EMBL" id="JAGINW010000001">
    <property type="protein sequence ID" value="MBP2330544.1"/>
    <property type="molecule type" value="Genomic_DNA"/>
</dbReference>
<dbReference type="InterPro" id="IPR014031">
    <property type="entry name" value="Ketoacyl_synth_C"/>
</dbReference>
<name>A0ABS4U1L5_9PSEU</name>
<dbReference type="PROSITE" id="PS00606">
    <property type="entry name" value="KS3_1"/>
    <property type="match status" value="1"/>
</dbReference>
<dbReference type="Gene3D" id="3.40.50.1820">
    <property type="entry name" value="alpha/beta hydrolase"/>
    <property type="match status" value="1"/>
</dbReference>
<dbReference type="Proteomes" id="UP001519332">
    <property type="component" value="Unassembled WGS sequence"/>
</dbReference>
<dbReference type="Gene3D" id="3.40.47.10">
    <property type="match status" value="1"/>
</dbReference>
<dbReference type="Gene3D" id="3.30.70.3290">
    <property type="match status" value="1"/>
</dbReference>
<dbReference type="InterPro" id="IPR020841">
    <property type="entry name" value="PKS_Beta-ketoAc_synthase_dom"/>
</dbReference>
<dbReference type="PROSITE" id="PS00012">
    <property type="entry name" value="PHOSPHOPANTETHEINE"/>
    <property type="match status" value="1"/>
</dbReference>
<dbReference type="Pfam" id="PF00698">
    <property type="entry name" value="Acyl_transf_1"/>
    <property type="match status" value="1"/>
</dbReference>
<dbReference type="SUPFAM" id="SSF53474">
    <property type="entry name" value="alpha/beta-Hydrolases"/>
    <property type="match status" value="1"/>
</dbReference>
<dbReference type="PANTHER" id="PTHR43775:SF37">
    <property type="entry name" value="SI:DKEY-61P9.11"/>
    <property type="match status" value="1"/>
</dbReference>
<dbReference type="SMART" id="SM00827">
    <property type="entry name" value="PKS_AT"/>
    <property type="match status" value="1"/>
</dbReference>
<dbReference type="Pfam" id="PF22621">
    <property type="entry name" value="CurL-like_PKS_C"/>
    <property type="match status" value="1"/>
</dbReference>
<dbReference type="InterPro" id="IPR014030">
    <property type="entry name" value="Ketoacyl_synth_N"/>
</dbReference>
<gene>
    <name evidence="6" type="ORF">JOF56_010929</name>
</gene>
<dbReference type="SUPFAM" id="SSF47336">
    <property type="entry name" value="ACP-like"/>
    <property type="match status" value="1"/>
</dbReference>
<dbReference type="InterPro" id="IPR016036">
    <property type="entry name" value="Malonyl_transacylase_ACP-bd"/>
</dbReference>
<protein>
    <submittedName>
        <fullName evidence="6">Acyl transferase domain-containing protein</fullName>
    </submittedName>
</protein>